<evidence type="ECO:0000313" key="6">
    <source>
        <dbReference type="Proteomes" id="UP000008066"/>
    </source>
</evidence>
<feature type="domain" description="3'-5' exonuclease" evidence="4">
    <location>
        <begin position="170"/>
        <end position="359"/>
    </location>
</feature>
<feature type="compositionally biased region" description="Acidic residues" evidence="3">
    <location>
        <begin position="94"/>
        <end position="105"/>
    </location>
</feature>
<dbReference type="PANTHER" id="PTHR13620">
    <property type="entry name" value="3-5 EXONUCLEASE"/>
    <property type="match status" value="1"/>
</dbReference>
<dbReference type="KEGG" id="cthr:CTHT_0061450"/>
<dbReference type="Pfam" id="PF01612">
    <property type="entry name" value="DNA_pol_A_exo1"/>
    <property type="match status" value="1"/>
</dbReference>
<evidence type="ECO:0000256" key="1">
    <source>
        <dbReference type="ARBA" id="ARBA00022722"/>
    </source>
</evidence>
<dbReference type="SUPFAM" id="SSF53098">
    <property type="entry name" value="Ribonuclease H-like"/>
    <property type="match status" value="1"/>
</dbReference>
<evidence type="ECO:0000313" key="5">
    <source>
        <dbReference type="EMBL" id="EGS18130.1"/>
    </source>
</evidence>
<dbReference type="GeneID" id="18260183"/>
<sequence>MAALNQKCQLWDVSRGIVFAGEPKVFYPNLVMESYHTAAATATDSEAQSACVAVASMGEIAKKPTRRRRKLVVSDVEVTATEEPVTMSHTSASAEEEPVPEDGEEVEEPIGNTIKKQPENSSTMVPPFTPLPFKMPEELFRAAKQAAEGSPQSFWSYSMYRGPDDERVKVHYCTSQYTTERVLQNYFAHEEVLGFDLEWETNATRSRGPRKNVSLIQIASPSRVGLFHVAKYPCKGSLVPPTLKQIMENPKITKVGVAIKGDCRRMEQHLDIKCRGILELSHLYKLVRFSRTGEYNLINKRLVSLAFLVEECLGLPLFKGADVRTSHWANVLDADQIEYSASDAYASVQLYFVLNHQREQLNPVPPLPPHAELDLPLRHAGNDYLFAEDSEAQSPTEDTTDPLNASTTAKQTDVVNSNDPANIDNLVEAFDDPNVHPLLNAAQKKAYRLCFTRQDIRISPIRLRAYYLWYDNPDLKPEKISEILRDPPLATITVVAYILDSLHTAGLPYDKERLRDEVLVHVTPEVRAKAWWRTKSGDVWVKPFEKEGLLPVRSQESGEPVGTQA</sequence>
<dbReference type="InterPro" id="IPR012337">
    <property type="entry name" value="RNaseH-like_sf"/>
</dbReference>
<dbReference type="OrthoDB" id="1920326at2759"/>
<dbReference type="CDD" id="cd06141">
    <property type="entry name" value="WRN_exo"/>
    <property type="match status" value="1"/>
</dbReference>
<dbReference type="HOGENOM" id="CLU_016103_0_0_1"/>
<evidence type="ECO:0000259" key="4">
    <source>
        <dbReference type="SMART" id="SM00474"/>
    </source>
</evidence>
<dbReference type="PANTHER" id="PTHR13620:SF104">
    <property type="entry name" value="EXONUCLEASE 3'-5' DOMAIN-CONTAINING PROTEIN 2"/>
    <property type="match status" value="1"/>
</dbReference>
<dbReference type="InterPro" id="IPR002562">
    <property type="entry name" value="3'-5'_exonuclease_dom"/>
</dbReference>
<dbReference type="AlphaFoldDB" id="G0SFB4"/>
<dbReference type="OMA" id="DVRSSNW"/>
<dbReference type="GO" id="GO:0003676">
    <property type="term" value="F:nucleic acid binding"/>
    <property type="evidence" value="ECO:0007669"/>
    <property type="project" value="InterPro"/>
</dbReference>
<dbReference type="InterPro" id="IPR051132">
    <property type="entry name" value="3-5_Exonuclease_domain"/>
</dbReference>
<keyword evidence="5" id="KW-0269">Exonuclease</keyword>
<dbReference type="SMART" id="SM00474">
    <property type="entry name" value="35EXOc"/>
    <property type="match status" value="1"/>
</dbReference>
<dbReference type="EMBL" id="GL988046">
    <property type="protein sequence ID" value="EGS18130.1"/>
    <property type="molecule type" value="Genomic_DNA"/>
</dbReference>
<dbReference type="Gene3D" id="3.30.420.10">
    <property type="entry name" value="Ribonuclease H-like superfamily/Ribonuclease H"/>
    <property type="match status" value="1"/>
</dbReference>
<proteinExistence type="predicted"/>
<reference evidence="5 6" key="1">
    <citation type="journal article" date="2011" name="Cell">
        <title>Insight into structure and assembly of the nuclear pore complex by utilizing the genome of a eukaryotic thermophile.</title>
        <authorList>
            <person name="Amlacher S."/>
            <person name="Sarges P."/>
            <person name="Flemming D."/>
            <person name="van Noort V."/>
            <person name="Kunze R."/>
            <person name="Devos D.P."/>
            <person name="Arumugam M."/>
            <person name="Bork P."/>
            <person name="Hurt E."/>
        </authorList>
    </citation>
    <scope>NUCLEOTIDE SEQUENCE [LARGE SCALE GENOMIC DNA]</scope>
    <source>
        <strain evidence="6">DSM 1495 / CBS 144.50 / IMI 039719</strain>
    </source>
</reference>
<keyword evidence="1" id="KW-0540">Nuclease</keyword>
<name>G0SFB4_CHATD</name>
<protein>
    <submittedName>
        <fullName evidence="5">3'-5' exonuclease-like protein</fullName>
    </submittedName>
</protein>
<keyword evidence="2" id="KW-0378">Hydrolase</keyword>
<keyword evidence="6" id="KW-1185">Reference proteome</keyword>
<dbReference type="GO" id="GO:0005737">
    <property type="term" value="C:cytoplasm"/>
    <property type="evidence" value="ECO:0007669"/>
    <property type="project" value="TreeGrafter"/>
</dbReference>
<dbReference type="Proteomes" id="UP000008066">
    <property type="component" value="Unassembled WGS sequence"/>
</dbReference>
<dbReference type="GO" id="GO:0005634">
    <property type="term" value="C:nucleus"/>
    <property type="evidence" value="ECO:0007669"/>
    <property type="project" value="TreeGrafter"/>
</dbReference>
<dbReference type="STRING" id="759272.G0SFB4"/>
<dbReference type="InterPro" id="IPR036397">
    <property type="entry name" value="RNaseH_sf"/>
</dbReference>
<gene>
    <name evidence="5" type="ORF">CTHT_0061450</name>
</gene>
<evidence type="ECO:0000256" key="2">
    <source>
        <dbReference type="ARBA" id="ARBA00022801"/>
    </source>
</evidence>
<dbReference type="RefSeq" id="XP_006696461.1">
    <property type="nucleotide sequence ID" value="XM_006696398.1"/>
</dbReference>
<dbReference type="GO" id="GO:0008408">
    <property type="term" value="F:3'-5' exonuclease activity"/>
    <property type="evidence" value="ECO:0007669"/>
    <property type="project" value="InterPro"/>
</dbReference>
<dbReference type="GO" id="GO:0006139">
    <property type="term" value="P:nucleobase-containing compound metabolic process"/>
    <property type="evidence" value="ECO:0007669"/>
    <property type="project" value="InterPro"/>
</dbReference>
<dbReference type="eggNOG" id="KOG4373">
    <property type="taxonomic scope" value="Eukaryota"/>
</dbReference>
<evidence type="ECO:0000256" key="3">
    <source>
        <dbReference type="SAM" id="MobiDB-lite"/>
    </source>
</evidence>
<accession>G0SFB4</accession>
<organism evidence="6">
    <name type="scientific">Chaetomium thermophilum (strain DSM 1495 / CBS 144.50 / IMI 039719)</name>
    <name type="common">Thermochaetoides thermophila</name>
    <dbReference type="NCBI Taxonomy" id="759272"/>
    <lineage>
        <taxon>Eukaryota</taxon>
        <taxon>Fungi</taxon>
        <taxon>Dikarya</taxon>
        <taxon>Ascomycota</taxon>
        <taxon>Pezizomycotina</taxon>
        <taxon>Sordariomycetes</taxon>
        <taxon>Sordariomycetidae</taxon>
        <taxon>Sordariales</taxon>
        <taxon>Chaetomiaceae</taxon>
        <taxon>Thermochaetoides</taxon>
    </lineage>
</organism>
<feature type="region of interest" description="Disordered" evidence="3">
    <location>
        <begin position="80"/>
        <end position="105"/>
    </location>
</feature>